<dbReference type="PANTHER" id="PTHR30005">
    <property type="entry name" value="EXOPOLYPHOSPHATASE"/>
    <property type="match status" value="1"/>
</dbReference>
<dbReference type="EMBL" id="FQXM01000008">
    <property type="protein sequence ID" value="SHH62495.1"/>
    <property type="molecule type" value="Genomic_DNA"/>
</dbReference>
<organism evidence="3 4">
    <name type="scientific">Clostridium grantii DSM 8605</name>
    <dbReference type="NCBI Taxonomy" id="1121316"/>
    <lineage>
        <taxon>Bacteria</taxon>
        <taxon>Bacillati</taxon>
        <taxon>Bacillota</taxon>
        <taxon>Clostridia</taxon>
        <taxon>Eubacteriales</taxon>
        <taxon>Clostridiaceae</taxon>
        <taxon>Clostridium</taxon>
    </lineage>
</organism>
<dbReference type="GO" id="GO:0016462">
    <property type="term" value="F:pyrophosphatase activity"/>
    <property type="evidence" value="ECO:0007669"/>
    <property type="project" value="TreeGrafter"/>
</dbReference>
<evidence type="ECO:0000256" key="1">
    <source>
        <dbReference type="ARBA" id="ARBA00007125"/>
    </source>
</evidence>
<dbReference type="InterPro" id="IPR043129">
    <property type="entry name" value="ATPase_NBD"/>
</dbReference>
<gene>
    <name evidence="3" type="ORF">SAMN02745207_01741</name>
</gene>
<dbReference type="PANTHER" id="PTHR30005:SF0">
    <property type="entry name" value="RETROGRADE REGULATION PROTEIN 2"/>
    <property type="match status" value="1"/>
</dbReference>
<dbReference type="AlphaFoldDB" id="A0A1M5UHI1"/>
<proteinExistence type="inferred from homology"/>
<dbReference type="Gene3D" id="3.30.420.150">
    <property type="entry name" value="Exopolyphosphatase. Domain 2"/>
    <property type="match status" value="1"/>
</dbReference>
<dbReference type="STRING" id="1121316.SAMN02745207_01741"/>
<dbReference type="Proteomes" id="UP000184447">
    <property type="component" value="Unassembled WGS sequence"/>
</dbReference>
<comment type="similarity">
    <text evidence="1">Belongs to the GppA/Ppx family.</text>
</comment>
<keyword evidence="4" id="KW-1185">Reference proteome</keyword>
<dbReference type="RefSeq" id="WP_073338050.1">
    <property type="nucleotide sequence ID" value="NZ_FQXM01000008.1"/>
</dbReference>
<evidence type="ECO:0000259" key="2">
    <source>
        <dbReference type="Pfam" id="PF02541"/>
    </source>
</evidence>
<dbReference type="Gene3D" id="3.30.420.40">
    <property type="match status" value="1"/>
</dbReference>
<reference evidence="3 4" key="1">
    <citation type="submission" date="2016-11" db="EMBL/GenBank/DDBJ databases">
        <authorList>
            <person name="Jaros S."/>
            <person name="Januszkiewicz K."/>
            <person name="Wedrychowicz H."/>
        </authorList>
    </citation>
    <scope>NUCLEOTIDE SEQUENCE [LARGE SCALE GENOMIC DNA]</scope>
    <source>
        <strain evidence="3 4">DSM 8605</strain>
    </source>
</reference>
<dbReference type="OrthoDB" id="9807195at2"/>
<evidence type="ECO:0000313" key="4">
    <source>
        <dbReference type="Proteomes" id="UP000184447"/>
    </source>
</evidence>
<name>A0A1M5UHI1_9CLOT</name>
<dbReference type="InterPro" id="IPR003695">
    <property type="entry name" value="Ppx_GppA_N"/>
</dbReference>
<protein>
    <submittedName>
        <fullName evidence="3">Ppx/GppA phosphatase family protein</fullName>
    </submittedName>
</protein>
<feature type="domain" description="Ppx/GppA phosphatase N-terminal" evidence="2">
    <location>
        <begin position="42"/>
        <end position="303"/>
    </location>
</feature>
<evidence type="ECO:0000313" key="3">
    <source>
        <dbReference type="EMBL" id="SHH62495.1"/>
    </source>
</evidence>
<accession>A0A1M5UHI1</accession>
<dbReference type="InterPro" id="IPR050273">
    <property type="entry name" value="GppA/Ppx_hydrolase"/>
</dbReference>
<dbReference type="SUPFAM" id="SSF53067">
    <property type="entry name" value="Actin-like ATPase domain"/>
    <property type="match status" value="2"/>
</dbReference>
<dbReference type="Pfam" id="PF02541">
    <property type="entry name" value="Ppx-GppA"/>
    <property type="match status" value="1"/>
</dbReference>
<sequence length="309" mass="35560">MKKVAIIDVGSNSIKLDIFVIKKDGKMIRKNKVRNFAKIENMLQNNYITNEGMAIILRVVKNYVDLCNNSNVKSIIAVATEAVRKAKNKEDLIFRINSLCQIEMKVISGLEEAKLAFKGVDQKLINNKGYLMDIGGSSTEILSFENNRVIDCYSFPMGARLITNKYEIKDFIDKRTFDSIKKEIINKYFNDISNDFNESEIYLIGTGGIIKNIGKMINHNLNSCLKKDNAYHIKYDDVKNLYDFIEYRKIKDLKEFKGLSERRTDTIKGGIIILACFLEKINCEKIIISKKGIREGLLKEYLEKNLELF</sequence>
<dbReference type="CDD" id="cd24052">
    <property type="entry name" value="ASKHA_NBD_HpPPX-GppA-like"/>
    <property type="match status" value="1"/>
</dbReference>